<comment type="caution">
    <text evidence="2">The sequence shown here is derived from an EMBL/GenBank/DDBJ whole genome shotgun (WGS) entry which is preliminary data.</text>
</comment>
<evidence type="ECO:0000313" key="3">
    <source>
        <dbReference type="Proteomes" id="UP000198211"/>
    </source>
</evidence>
<keyword evidence="3" id="KW-1185">Reference proteome</keyword>
<feature type="compositionally biased region" description="Polar residues" evidence="1">
    <location>
        <begin position="56"/>
        <end position="65"/>
    </location>
</feature>
<feature type="compositionally biased region" description="Basic and acidic residues" evidence="1">
    <location>
        <begin position="311"/>
        <end position="332"/>
    </location>
</feature>
<proteinExistence type="predicted"/>
<feature type="compositionally biased region" description="Basic and acidic residues" evidence="1">
    <location>
        <begin position="46"/>
        <end position="55"/>
    </location>
</feature>
<organism evidence="2 3">
    <name type="scientific">Phytophthora megakarya</name>
    <dbReference type="NCBI Taxonomy" id="4795"/>
    <lineage>
        <taxon>Eukaryota</taxon>
        <taxon>Sar</taxon>
        <taxon>Stramenopiles</taxon>
        <taxon>Oomycota</taxon>
        <taxon>Peronosporomycetes</taxon>
        <taxon>Peronosporales</taxon>
        <taxon>Peronosporaceae</taxon>
        <taxon>Phytophthora</taxon>
    </lineage>
</organism>
<feature type="region of interest" description="Disordered" evidence="1">
    <location>
        <begin position="1"/>
        <end position="73"/>
    </location>
</feature>
<dbReference type="Proteomes" id="UP000198211">
    <property type="component" value="Unassembled WGS sequence"/>
</dbReference>
<accession>A0A225X648</accession>
<evidence type="ECO:0000256" key="1">
    <source>
        <dbReference type="SAM" id="MobiDB-lite"/>
    </source>
</evidence>
<dbReference type="EMBL" id="NBNE01000002">
    <property type="protein sequence ID" value="OWZ24817.1"/>
    <property type="molecule type" value="Genomic_DNA"/>
</dbReference>
<dbReference type="Gene3D" id="3.30.40.10">
    <property type="entry name" value="Zinc/RING finger domain, C3HC4 (zinc finger)"/>
    <property type="match status" value="1"/>
</dbReference>
<protein>
    <submittedName>
        <fullName evidence="2">Zinc ion binding protein</fullName>
    </submittedName>
</protein>
<dbReference type="InterPro" id="IPR013083">
    <property type="entry name" value="Znf_RING/FYVE/PHD"/>
</dbReference>
<reference evidence="3" key="1">
    <citation type="submission" date="2017-03" db="EMBL/GenBank/DDBJ databases">
        <title>Phytopthora megakarya and P. palmivora, two closely related causual agents of cacao black pod achieved similar genome size and gene model numbers by different mechanisms.</title>
        <authorList>
            <person name="Ali S."/>
            <person name="Shao J."/>
            <person name="Larry D.J."/>
            <person name="Kronmiller B."/>
            <person name="Shen D."/>
            <person name="Strem M.D."/>
            <person name="Melnick R.L."/>
            <person name="Guiltinan M.J."/>
            <person name="Tyler B.M."/>
            <person name="Meinhardt L.W."/>
            <person name="Bailey B.A."/>
        </authorList>
    </citation>
    <scope>NUCLEOTIDE SEQUENCE [LARGE SCALE GENOMIC DNA]</scope>
    <source>
        <strain evidence="3">zdho120</strain>
    </source>
</reference>
<feature type="compositionally biased region" description="Low complexity" evidence="1">
    <location>
        <begin position="33"/>
        <end position="42"/>
    </location>
</feature>
<feature type="region of interest" description="Disordered" evidence="1">
    <location>
        <begin position="301"/>
        <end position="355"/>
    </location>
</feature>
<evidence type="ECO:0000313" key="2">
    <source>
        <dbReference type="EMBL" id="OWZ24817.1"/>
    </source>
</evidence>
<dbReference type="AlphaFoldDB" id="A0A225X648"/>
<feature type="compositionally biased region" description="Basic residues" evidence="1">
    <location>
        <begin position="333"/>
        <end position="349"/>
    </location>
</feature>
<sequence>MSKESEAIDASSVAPAESATPIDTKDDALDIGAPNAAVAVAEENVEPEKSTKDQDSTPTSASHASIDTEIEGKQASDHNTKCSECDLVESSTKGDRLCVCIGCKIGVHRKCLVEMMPLTEDEALQKDEELKDSEWKCDCCRLGVERRVTKCVYCGKIGGDKALKVVETGEDAEFWRQYTGFGENGQTNNAVQFGHVLCVNWDPRRVAAHIVKESKIKPVEKLTKKEMAAKEMAAKEAAKEAVKETVDATRTDRDDTDKSVVDEAVDAVPDVSEVGPGVAVLRMLTHEYTRFVYIKHTRAVEKKRNQKRKRAEHEAQEHLEKERKRVTQEAERAHKKQMLAMRNKQRQHLKATSSK</sequence>
<dbReference type="OrthoDB" id="103973at2759"/>
<gene>
    <name evidence="2" type="ORF">PHMEG_00091</name>
</gene>
<name>A0A225X648_9STRA</name>